<dbReference type="Gene3D" id="3.30.160.20">
    <property type="match status" value="1"/>
</dbReference>
<gene>
    <name evidence="5" type="ORF">LCGC14_0746440</name>
</gene>
<evidence type="ECO:0000259" key="4">
    <source>
        <dbReference type="Pfam" id="PF00472"/>
    </source>
</evidence>
<dbReference type="EMBL" id="LAZR01001781">
    <property type="protein sequence ID" value="KKN39124.1"/>
    <property type="molecule type" value="Genomic_DNA"/>
</dbReference>
<dbReference type="InterPro" id="IPR045853">
    <property type="entry name" value="Pep_chain_release_fac_I_sf"/>
</dbReference>
<comment type="caution">
    <text evidence="5">The sequence shown here is derived from an EMBL/GenBank/DDBJ whole genome shotgun (WGS) entry which is preliminary data.</text>
</comment>
<keyword evidence="2" id="KW-0488">Methylation</keyword>
<name>A0A0F9Q9G2_9ZZZZ</name>
<dbReference type="InterPro" id="IPR000352">
    <property type="entry name" value="Pep_chain_release_fac_I"/>
</dbReference>
<dbReference type="PANTHER" id="PTHR43804">
    <property type="entry name" value="LD18447P"/>
    <property type="match status" value="1"/>
</dbReference>
<evidence type="ECO:0000313" key="5">
    <source>
        <dbReference type="EMBL" id="KKN39124.1"/>
    </source>
</evidence>
<dbReference type="AlphaFoldDB" id="A0A0F9Q9G2"/>
<sequence length="105" mass="12193">MHRNRSKNCCRVIHIPTGTKQERQGRKRENNKRDAFAAVNQILDQLSRDEAMGKLGKERKEQAGSGMRGDKIRTYRFNDDRVVDHQTGKKAKCSKVLKGHFNLLW</sequence>
<dbReference type="Pfam" id="PF00472">
    <property type="entry name" value="RF-1"/>
    <property type="match status" value="1"/>
</dbReference>
<organism evidence="5">
    <name type="scientific">marine sediment metagenome</name>
    <dbReference type="NCBI Taxonomy" id="412755"/>
    <lineage>
        <taxon>unclassified sequences</taxon>
        <taxon>metagenomes</taxon>
        <taxon>ecological metagenomes</taxon>
    </lineage>
</organism>
<feature type="domain" description="Prokaryotic-type class I peptide chain release factors" evidence="4">
    <location>
        <begin position="4"/>
        <end position="85"/>
    </location>
</feature>
<comment type="similarity">
    <text evidence="1">Belongs to the prokaryotic/mitochondrial release factor family.</text>
</comment>
<dbReference type="PANTHER" id="PTHR43804:SF7">
    <property type="entry name" value="LD18447P"/>
    <property type="match status" value="1"/>
</dbReference>
<evidence type="ECO:0000256" key="2">
    <source>
        <dbReference type="ARBA" id="ARBA00022481"/>
    </source>
</evidence>
<feature type="region of interest" description="Disordered" evidence="3">
    <location>
        <begin position="52"/>
        <end position="72"/>
    </location>
</feature>
<dbReference type="SUPFAM" id="SSF75620">
    <property type="entry name" value="Release factor"/>
    <property type="match status" value="1"/>
</dbReference>
<evidence type="ECO:0000256" key="3">
    <source>
        <dbReference type="SAM" id="MobiDB-lite"/>
    </source>
</evidence>
<proteinExistence type="inferred from homology"/>
<reference evidence="5" key="1">
    <citation type="journal article" date="2015" name="Nature">
        <title>Complex archaea that bridge the gap between prokaryotes and eukaryotes.</title>
        <authorList>
            <person name="Spang A."/>
            <person name="Saw J.H."/>
            <person name="Jorgensen S.L."/>
            <person name="Zaremba-Niedzwiedzka K."/>
            <person name="Martijn J."/>
            <person name="Lind A.E."/>
            <person name="van Eijk R."/>
            <person name="Schleper C."/>
            <person name="Guy L."/>
            <person name="Ettema T.J."/>
        </authorList>
    </citation>
    <scope>NUCLEOTIDE SEQUENCE</scope>
</reference>
<dbReference type="InterPro" id="IPR050057">
    <property type="entry name" value="Prokaryotic/Mito_RF"/>
</dbReference>
<evidence type="ECO:0000256" key="1">
    <source>
        <dbReference type="ARBA" id="ARBA00010835"/>
    </source>
</evidence>
<dbReference type="GO" id="GO:0003747">
    <property type="term" value="F:translation release factor activity"/>
    <property type="evidence" value="ECO:0007669"/>
    <property type="project" value="InterPro"/>
</dbReference>
<dbReference type="Gene3D" id="3.30.70.1660">
    <property type="match status" value="1"/>
</dbReference>
<accession>A0A0F9Q9G2</accession>
<protein>
    <recommendedName>
        <fullName evidence="4">Prokaryotic-type class I peptide chain release factors domain-containing protein</fullName>
    </recommendedName>
</protein>